<dbReference type="EMBL" id="CM043015">
    <property type="protein sequence ID" value="KAI4471814.1"/>
    <property type="molecule type" value="Genomic_DNA"/>
</dbReference>
<evidence type="ECO:0000313" key="1">
    <source>
        <dbReference type="EMBL" id="KAI4471814.1"/>
    </source>
</evidence>
<organism evidence="1 2">
    <name type="scientific">Holotrichia oblita</name>
    <name type="common">Chafer beetle</name>
    <dbReference type="NCBI Taxonomy" id="644536"/>
    <lineage>
        <taxon>Eukaryota</taxon>
        <taxon>Metazoa</taxon>
        <taxon>Ecdysozoa</taxon>
        <taxon>Arthropoda</taxon>
        <taxon>Hexapoda</taxon>
        <taxon>Insecta</taxon>
        <taxon>Pterygota</taxon>
        <taxon>Neoptera</taxon>
        <taxon>Endopterygota</taxon>
        <taxon>Coleoptera</taxon>
        <taxon>Polyphaga</taxon>
        <taxon>Scarabaeiformia</taxon>
        <taxon>Scarabaeidae</taxon>
        <taxon>Melolonthinae</taxon>
        <taxon>Holotrichia</taxon>
    </lineage>
</organism>
<name>A0ACB9TYU9_HOLOL</name>
<keyword evidence="2" id="KW-1185">Reference proteome</keyword>
<keyword evidence="1" id="KW-0378">Hydrolase</keyword>
<reference evidence="1" key="1">
    <citation type="submission" date="2022-04" db="EMBL/GenBank/DDBJ databases">
        <title>Chromosome-scale genome assembly of Holotrichia oblita Faldermann.</title>
        <authorList>
            <person name="Rongchong L."/>
        </authorList>
    </citation>
    <scope>NUCLEOTIDE SEQUENCE</scope>
    <source>
        <strain evidence="1">81SQS9</strain>
    </source>
</reference>
<accession>A0ACB9TYU9</accession>
<sequence>MRRILIISVLFVIFAQIAYYITTSLSYVPPVPVLEEICWGKKSNCGDDDQSIRSFSVNVSKEIIDDLNYRLKNAIIPEPIENSKQHYGFNGNTLRNVIDYWLNEYDWKRREIYLNQFPHFKTKIQGLDIHFIRVKPNVPENIPTYPLLICHGWGGSVREFFEIIPILTSPHKEYGFVFEIILPSLPGFIFSEATTKPGLASPQIALIFRNLMRRIGHEKFYLHGGDWGSIVVKDLATLYPENVLGLHCTLAMSVAKISWIKYLIGGIFPRLIVPKEFEHHMYPIREKVRNFLMETGYLHIQATKPDTVGVAIANSPVGLAAYLLEKFSTLADSEFKHKEDAGLLERYTYDKLIDNLMLYWVTRSITSASRIYYEGITKRQSNLKLGEIPIDSKIPCAIARFPNEVFYQSDYILKDKFPNIVQSTDFKEGGHFAALENGLSEVFAEDIFSAVNKMRNLHDEIKDDKYIYVPWFQIPALPEIHETWWGAGEENKEDVSIMPFKIHFSEEVIEDLTDRLQRTRTPTRPLQGIQQQYGFNTDTLKTILEYWATKYDWKARENHLNQFPHFRTSIQGLNIHFLHVKPKVPEQTPVIPLLILHGWPGSVVEFYKLIPILTKVHERYGYAFEVIAPSLPGFGFSDGAVKPGLGTCEIALLMKKLMLRIGHETFFVQGGDWGSIIVTAMATMYPEAVLGLHTNMPDVSTPRTFLKILIGSLWPRFVIDEGNEEKLYPLSTFSTHVWNESAYLHMQATKPDTISVGLNDSPAGLAAYILEKFSTGTNKDYREWEDAGLLKKYTYDELIDNLMIPISKTVPCAVAVFPNEIIYYPDWILRDKYAHLVHRANLNNGGHFAAMEVPAKLAEDMFRAMEKMRRLKAKK</sequence>
<dbReference type="Proteomes" id="UP001056778">
    <property type="component" value="Chromosome 1"/>
</dbReference>
<protein>
    <submittedName>
        <fullName evidence="1">Epoxide hydrolase 1-related</fullName>
    </submittedName>
</protein>
<proteinExistence type="predicted"/>
<comment type="caution">
    <text evidence="1">The sequence shown here is derived from an EMBL/GenBank/DDBJ whole genome shotgun (WGS) entry which is preliminary data.</text>
</comment>
<gene>
    <name evidence="1" type="ORF">MML48_1g12421</name>
</gene>
<evidence type="ECO:0000313" key="2">
    <source>
        <dbReference type="Proteomes" id="UP001056778"/>
    </source>
</evidence>